<feature type="domain" description="SPOR" evidence="3">
    <location>
        <begin position="297"/>
        <end position="372"/>
    </location>
</feature>
<dbReference type="PROSITE" id="PS51724">
    <property type="entry name" value="SPOR"/>
    <property type="match status" value="1"/>
</dbReference>
<evidence type="ECO:0000313" key="5">
    <source>
        <dbReference type="Proteomes" id="UP000005387"/>
    </source>
</evidence>
<dbReference type="GO" id="GO:0042834">
    <property type="term" value="F:peptidoglycan binding"/>
    <property type="evidence" value="ECO:0007669"/>
    <property type="project" value="InterPro"/>
</dbReference>
<dbReference type="eggNOG" id="ENOG5033KWF">
    <property type="taxonomic scope" value="Bacteria"/>
</dbReference>
<dbReference type="AlphaFoldDB" id="E0IDU3"/>
<dbReference type="Pfam" id="PF05036">
    <property type="entry name" value="SPOR"/>
    <property type="match status" value="1"/>
</dbReference>
<keyword evidence="2" id="KW-1133">Transmembrane helix</keyword>
<dbReference type="OrthoDB" id="2680382at2"/>
<keyword evidence="2" id="KW-0472">Membrane</keyword>
<proteinExistence type="predicted"/>
<reference evidence="4 5" key="1">
    <citation type="submission" date="2010-07" db="EMBL/GenBank/DDBJ databases">
        <title>The draft genome of Paenibacillus curdlanolyticus YK9.</title>
        <authorList>
            <consortium name="US DOE Joint Genome Institute (JGI-PGF)"/>
            <person name="Lucas S."/>
            <person name="Copeland A."/>
            <person name="Lapidus A."/>
            <person name="Cheng J.-F."/>
            <person name="Bruce D."/>
            <person name="Goodwin L."/>
            <person name="Pitluck S."/>
            <person name="Land M.L."/>
            <person name="Hauser L."/>
            <person name="Chang Y.-J."/>
            <person name="Jeffries C."/>
            <person name="Anderson I.J."/>
            <person name="Johnson E."/>
            <person name="Loganathan U."/>
            <person name="Mulhopadhyay B."/>
            <person name="Kyrpides N."/>
            <person name="Woyke T.J."/>
        </authorList>
    </citation>
    <scope>NUCLEOTIDE SEQUENCE [LARGE SCALE GENOMIC DNA]</scope>
    <source>
        <strain evidence="4 5">YK9</strain>
    </source>
</reference>
<feature type="region of interest" description="Disordered" evidence="1">
    <location>
        <begin position="42"/>
        <end position="61"/>
    </location>
</feature>
<evidence type="ECO:0000259" key="3">
    <source>
        <dbReference type="PROSITE" id="PS51724"/>
    </source>
</evidence>
<protein>
    <submittedName>
        <fullName evidence="4">Sporulation domain protein</fullName>
    </submittedName>
</protein>
<dbReference type="Proteomes" id="UP000005387">
    <property type="component" value="Unassembled WGS sequence"/>
</dbReference>
<feature type="region of interest" description="Disordered" evidence="1">
    <location>
        <begin position="84"/>
        <end position="123"/>
    </location>
</feature>
<dbReference type="Gene3D" id="3.30.70.1070">
    <property type="entry name" value="Sporulation related repeat"/>
    <property type="match status" value="1"/>
</dbReference>
<dbReference type="InterPro" id="IPR007730">
    <property type="entry name" value="SPOR-like_dom"/>
</dbReference>
<keyword evidence="2" id="KW-0812">Transmembrane</keyword>
<evidence type="ECO:0000256" key="2">
    <source>
        <dbReference type="SAM" id="Phobius"/>
    </source>
</evidence>
<sequence>MKRESRMTFRFDANEAQSGRLAADEKRIKPQMRVVSDRLDAAEGVSSSLPEHMESSSRDPLFQSDIQALELLIRSENGAISETFEHGESNGQRQEPAKEAASERTWHFPEPIQRNKRNLDHTERKLISIPNRIQVEDADVEAARETMSIEPTGYPDERVEDSPKKDAIVKPDLSDLLTDESFVELTGQRFDKRSLGVDYTRTHPRGPSWLKVFASVTGAIATGALFGYLALSLFAGQGPWADDAKGQSPATLKTSAENSDRTSNGEQSVISLPNSPGTGAAEPTGSSGSSASVKLNLPAVTYSTLQYGVFSSAEGADAAVKELKDKGLAAYRWDTEQDYRVYVGVSRERDGALALSQSLGGIEVYVKSIELPAVDKMAFAGESSQLQQYWEQTNALVSTLDRLTLDQLELATPQPISGAQSAAWSKQHEQWLATSSAIRSKLTDEQKKLAVRLEQAINTAAVSLAEYNKKPAEAHLWNAQSALMTAIFVEKGWLESNPGL</sequence>
<dbReference type="EMBL" id="AEDD01000011">
    <property type="protein sequence ID" value="EFM09297.1"/>
    <property type="molecule type" value="Genomic_DNA"/>
</dbReference>
<gene>
    <name evidence="4" type="ORF">PaecuDRAFT_3834</name>
</gene>
<dbReference type="SUPFAM" id="SSF110997">
    <property type="entry name" value="Sporulation related repeat"/>
    <property type="match status" value="1"/>
</dbReference>
<evidence type="ECO:0000313" key="4">
    <source>
        <dbReference type="EMBL" id="EFM09297.1"/>
    </source>
</evidence>
<evidence type="ECO:0000256" key="1">
    <source>
        <dbReference type="SAM" id="MobiDB-lite"/>
    </source>
</evidence>
<accession>E0IDU3</accession>
<dbReference type="STRING" id="717606.PaecuDRAFT_3834"/>
<dbReference type="InterPro" id="IPR036680">
    <property type="entry name" value="SPOR-like_sf"/>
</dbReference>
<name>E0IDU3_9BACL</name>
<feature type="compositionally biased region" description="Polar residues" evidence="1">
    <location>
        <begin position="248"/>
        <end position="277"/>
    </location>
</feature>
<organism evidence="4 5">
    <name type="scientific">Paenibacillus curdlanolyticus YK9</name>
    <dbReference type="NCBI Taxonomy" id="717606"/>
    <lineage>
        <taxon>Bacteria</taxon>
        <taxon>Bacillati</taxon>
        <taxon>Bacillota</taxon>
        <taxon>Bacilli</taxon>
        <taxon>Bacillales</taxon>
        <taxon>Paenibacillaceae</taxon>
        <taxon>Paenibacillus</taxon>
    </lineage>
</organism>
<feature type="transmembrane region" description="Helical" evidence="2">
    <location>
        <begin position="209"/>
        <end position="231"/>
    </location>
</feature>
<feature type="region of interest" description="Disordered" evidence="1">
    <location>
        <begin position="141"/>
        <end position="164"/>
    </location>
</feature>
<feature type="compositionally biased region" description="Basic and acidic residues" evidence="1">
    <location>
        <begin position="155"/>
        <end position="164"/>
    </location>
</feature>
<dbReference type="RefSeq" id="WP_006039820.1">
    <property type="nucleotide sequence ID" value="NZ_AEDD01000011.1"/>
</dbReference>
<feature type="compositionally biased region" description="Basic and acidic residues" evidence="1">
    <location>
        <begin position="95"/>
        <end position="107"/>
    </location>
</feature>
<keyword evidence="5" id="KW-1185">Reference proteome</keyword>
<feature type="region of interest" description="Disordered" evidence="1">
    <location>
        <begin position="243"/>
        <end position="290"/>
    </location>
</feature>